<dbReference type="InterPro" id="IPR013249">
    <property type="entry name" value="RNA_pol_sigma70_r4_t2"/>
</dbReference>
<feature type="domain" description="RNA polymerase sigma factor 70 region 4 type 2" evidence="8">
    <location>
        <begin position="137"/>
        <end position="187"/>
    </location>
</feature>
<dbReference type="CDD" id="cd06171">
    <property type="entry name" value="Sigma70_r4"/>
    <property type="match status" value="1"/>
</dbReference>
<organism evidence="9 10">
    <name type="scientific">Dongia rigui</name>
    <dbReference type="NCBI Taxonomy" id="940149"/>
    <lineage>
        <taxon>Bacteria</taxon>
        <taxon>Pseudomonadati</taxon>
        <taxon>Pseudomonadota</taxon>
        <taxon>Alphaproteobacteria</taxon>
        <taxon>Rhodospirillales</taxon>
        <taxon>Dongiaceae</taxon>
        <taxon>Dongia</taxon>
    </lineage>
</organism>
<dbReference type="NCBIfam" id="TIGR02937">
    <property type="entry name" value="sigma70-ECF"/>
    <property type="match status" value="1"/>
</dbReference>
<dbReference type="Pfam" id="PF04542">
    <property type="entry name" value="Sigma70_r2"/>
    <property type="match status" value="1"/>
</dbReference>
<dbReference type="Proteomes" id="UP001271769">
    <property type="component" value="Unassembled WGS sequence"/>
</dbReference>
<dbReference type="InterPro" id="IPR039425">
    <property type="entry name" value="RNA_pol_sigma-70-like"/>
</dbReference>
<evidence type="ECO:0000256" key="1">
    <source>
        <dbReference type="ARBA" id="ARBA00010641"/>
    </source>
</evidence>
<evidence type="ECO:0000256" key="4">
    <source>
        <dbReference type="ARBA" id="ARBA00023125"/>
    </source>
</evidence>
<keyword evidence="3 6" id="KW-0731">Sigma factor</keyword>
<dbReference type="InterPro" id="IPR013325">
    <property type="entry name" value="RNA_pol_sigma_r2"/>
</dbReference>
<dbReference type="InterPro" id="IPR013324">
    <property type="entry name" value="RNA_pol_sigma_r3/r4-like"/>
</dbReference>
<sequence length="197" mass="21796">MTAIDASPEVVGVGTESARMTALLSALKAVRDEAVFAELFRHYAPRLKSYMRKLGAPEDVAEELAQEAMASVWRKAHLFDAEKAGAGTWIFSIARNLRIDAFRRQRRPEVDFDDPALVPDEPEAPDALIDQGRQAVAVRAALAALPQEQARIVRLSFYEDKPHAEIAAELGIPLGTVKSRMRLAFQRFRKALGEPTS</sequence>
<accession>A0ABU5E1C6</accession>
<dbReference type="Gene3D" id="1.10.1740.10">
    <property type="match status" value="1"/>
</dbReference>
<feature type="domain" description="RNA polymerase sigma-70 region 2" evidence="7">
    <location>
        <begin position="39"/>
        <end position="107"/>
    </location>
</feature>
<evidence type="ECO:0000259" key="8">
    <source>
        <dbReference type="Pfam" id="PF08281"/>
    </source>
</evidence>
<dbReference type="Pfam" id="PF08281">
    <property type="entry name" value="Sigma70_r4_2"/>
    <property type="match status" value="1"/>
</dbReference>
<reference evidence="9 10" key="1">
    <citation type="journal article" date="2013" name="Antonie Van Leeuwenhoek">
        <title>Dongia rigui sp. nov., isolated from freshwater of a large wetland in Korea.</title>
        <authorList>
            <person name="Baik K.S."/>
            <person name="Hwang Y.M."/>
            <person name="Choi J.S."/>
            <person name="Kwon J."/>
            <person name="Seong C.N."/>
        </authorList>
    </citation>
    <scope>NUCLEOTIDE SEQUENCE [LARGE SCALE GENOMIC DNA]</scope>
    <source>
        <strain evidence="9 10">04SU4-P</strain>
    </source>
</reference>
<evidence type="ECO:0000256" key="3">
    <source>
        <dbReference type="ARBA" id="ARBA00023082"/>
    </source>
</evidence>
<dbReference type="EMBL" id="JAXCLX010000002">
    <property type="protein sequence ID" value="MDY0873356.1"/>
    <property type="molecule type" value="Genomic_DNA"/>
</dbReference>
<dbReference type="InterPro" id="IPR000838">
    <property type="entry name" value="RNA_pol_sigma70_ECF_CS"/>
</dbReference>
<dbReference type="RefSeq" id="WP_320501809.1">
    <property type="nucleotide sequence ID" value="NZ_JAXCLX010000002.1"/>
</dbReference>
<evidence type="ECO:0000256" key="6">
    <source>
        <dbReference type="RuleBase" id="RU000716"/>
    </source>
</evidence>
<evidence type="ECO:0000313" key="9">
    <source>
        <dbReference type="EMBL" id="MDY0873356.1"/>
    </source>
</evidence>
<dbReference type="Gene3D" id="1.10.10.10">
    <property type="entry name" value="Winged helix-like DNA-binding domain superfamily/Winged helix DNA-binding domain"/>
    <property type="match status" value="1"/>
</dbReference>
<name>A0ABU5E1C6_9PROT</name>
<dbReference type="InterPro" id="IPR014284">
    <property type="entry name" value="RNA_pol_sigma-70_dom"/>
</dbReference>
<dbReference type="PROSITE" id="PS01063">
    <property type="entry name" value="SIGMA70_ECF"/>
    <property type="match status" value="1"/>
</dbReference>
<dbReference type="PANTHER" id="PTHR43133:SF62">
    <property type="entry name" value="RNA POLYMERASE SIGMA FACTOR SIGZ"/>
    <property type="match status" value="1"/>
</dbReference>
<gene>
    <name evidence="9" type="ORF">SMD31_15555</name>
</gene>
<comment type="caution">
    <text evidence="9">The sequence shown here is derived from an EMBL/GenBank/DDBJ whole genome shotgun (WGS) entry which is preliminary data.</text>
</comment>
<evidence type="ECO:0000259" key="7">
    <source>
        <dbReference type="Pfam" id="PF04542"/>
    </source>
</evidence>
<evidence type="ECO:0000313" key="10">
    <source>
        <dbReference type="Proteomes" id="UP001271769"/>
    </source>
</evidence>
<comment type="similarity">
    <text evidence="1 6">Belongs to the sigma-70 factor family. ECF subfamily.</text>
</comment>
<dbReference type="InterPro" id="IPR007627">
    <property type="entry name" value="RNA_pol_sigma70_r2"/>
</dbReference>
<keyword evidence="10" id="KW-1185">Reference proteome</keyword>
<dbReference type="SUPFAM" id="SSF88659">
    <property type="entry name" value="Sigma3 and sigma4 domains of RNA polymerase sigma factors"/>
    <property type="match status" value="1"/>
</dbReference>
<evidence type="ECO:0000256" key="5">
    <source>
        <dbReference type="ARBA" id="ARBA00023163"/>
    </source>
</evidence>
<proteinExistence type="inferred from homology"/>
<protein>
    <recommendedName>
        <fullName evidence="6">RNA polymerase sigma factor</fullName>
    </recommendedName>
</protein>
<keyword evidence="4 6" id="KW-0238">DNA-binding</keyword>
<dbReference type="PANTHER" id="PTHR43133">
    <property type="entry name" value="RNA POLYMERASE ECF-TYPE SIGMA FACTO"/>
    <property type="match status" value="1"/>
</dbReference>
<keyword evidence="5 6" id="KW-0804">Transcription</keyword>
<keyword evidence="2 6" id="KW-0805">Transcription regulation</keyword>
<evidence type="ECO:0000256" key="2">
    <source>
        <dbReference type="ARBA" id="ARBA00023015"/>
    </source>
</evidence>
<dbReference type="SUPFAM" id="SSF88946">
    <property type="entry name" value="Sigma2 domain of RNA polymerase sigma factors"/>
    <property type="match status" value="1"/>
</dbReference>
<dbReference type="InterPro" id="IPR036388">
    <property type="entry name" value="WH-like_DNA-bd_sf"/>
</dbReference>